<dbReference type="eggNOG" id="COG1360">
    <property type="taxonomic scope" value="Bacteria"/>
</dbReference>
<name>H8L3G2_FRAAD</name>
<evidence type="ECO:0000256" key="9">
    <source>
        <dbReference type="SAM" id="Phobius"/>
    </source>
</evidence>
<dbReference type="PANTHER" id="PTHR30329">
    <property type="entry name" value="STATOR ELEMENT OF FLAGELLAR MOTOR COMPLEX"/>
    <property type="match status" value="1"/>
</dbReference>
<sequence length="371" mass="40308">MKRQHHEEHANHEAWAIPYADLLTLLLALFVVMYAVSVVNTGKYKVMSESMYEAFNGTPRNIVMIAPPKDQGHDNSQQIPTLNLPRPMVTAPPITPLKVNRVNPIKMSPYNSLYPIPLHSLTDIAEKVRRSVQPLIDKKLIIVRKVQNWLEIEIRSDILYPSGRASLSPTADSTLTKLAQVLSGFDNALRIEGYTDNMPIDTSIYPSNWELSAARSASVARLFAANGVSPERMSILGWGEYHPNADNSTAAGRNLNRRVVIVVLSDPGTRASNLQNALAGGEAPPQTPTAPPTAPAASIRKDPRPAGKKTADGTIGTHSDAHSHNERGMKQEPSTATATPSTTSQPARSDTTIRIKATLQMPAAATTGVRN</sequence>
<dbReference type="CDD" id="cd07185">
    <property type="entry name" value="OmpA_C-like"/>
    <property type="match status" value="1"/>
</dbReference>
<dbReference type="GO" id="GO:0005886">
    <property type="term" value="C:plasma membrane"/>
    <property type="evidence" value="ECO:0007669"/>
    <property type="project" value="UniProtKB-SubCell"/>
</dbReference>
<dbReference type="PANTHER" id="PTHR30329:SF20">
    <property type="entry name" value="EXPORTED PROTEIN"/>
    <property type="match status" value="1"/>
</dbReference>
<keyword evidence="11" id="KW-0282">Flagellum</keyword>
<evidence type="ECO:0000259" key="10">
    <source>
        <dbReference type="PROSITE" id="PS51123"/>
    </source>
</evidence>
<evidence type="ECO:0000256" key="7">
    <source>
        <dbReference type="PROSITE-ProRule" id="PRU00473"/>
    </source>
</evidence>
<protein>
    <submittedName>
        <fullName evidence="11">Flagellar motor protein</fullName>
    </submittedName>
</protein>
<dbReference type="Pfam" id="PF13677">
    <property type="entry name" value="MotB_plug"/>
    <property type="match status" value="1"/>
</dbReference>
<evidence type="ECO:0000256" key="2">
    <source>
        <dbReference type="ARBA" id="ARBA00008914"/>
    </source>
</evidence>
<accession>H8L3G2</accession>
<evidence type="ECO:0000313" key="11">
    <source>
        <dbReference type="EMBL" id="AFC86484.1"/>
    </source>
</evidence>
<dbReference type="Proteomes" id="UP000005234">
    <property type="component" value="Chromosome"/>
</dbReference>
<feature type="domain" description="OmpA-like" evidence="10">
    <location>
        <begin position="147"/>
        <end position="267"/>
    </location>
</feature>
<keyword evidence="4 9" id="KW-0812">Transmembrane</keyword>
<keyword evidence="5 9" id="KW-1133">Transmembrane helix</keyword>
<comment type="similarity">
    <text evidence="2">Belongs to the MotB family.</text>
</comment>
<keyword evidence="12" id="KW-1185">Reference proteome</keyword>
<feature type="compositionally biased region" description="Basic and acidic residues" evidence="8">
    <location>
        <begin position="319"/>
        <end position="330"/>
    </location>
</feature>
<dbReference type="NCBIfam" id="NF006541">
    <property type="entry name" value="PRK09038.1"/>
    <property type="match status" value="1"/>
</dbReference>
<keyword evidence="6 7" id="KW-0472">Membrane</keyword>
<evidence type="ECO:0000256" key="3">
    <source>
        <dbReference type="ARBA" id="ARBA00022475"/>
    </source>
</evidence>
<feature type="compositionally biased region" description="Low complexity" evidence="8">
    <location>
        <begin position="333"/>
        <end position="347"/>
    </location>
</feature>
<dbReference type="RefSeq" id="WP_014403487.1">
    <property type="nucleotide sequence ID" value="NC_017033.1"/>
</dbReference>
<feature type="transmembrane region" description="Helical" evidence="9">
    <location>
        <begin position="22"/>
        <end position="42"/>
    </location>
</feature>
<evidence type="ECO:0000313" key="12">
    <source>
        <dbReference type="Proteomes" id="UP000005234"/>
    </source>
</evidence>
<dbReference type="PROSITE" id="PS51123">
    <property type="entry name" value="OMPA_2"/>
    <property type="match status" value="1"/>
</dbReference>
<dbReference type="InterPro" id="IPR036737">
    <property type="entry name" value="OmpA-like_sf"/>
</dbReference>
<evidence type="ECO:0000256" key="4">
    <source>
        <dbReference type="ARBA" id="ARBA00022692"/>
    </source>
</evidence>
<feature type="compositionally biased region" description="Pro residues" evidence="8">
    <location>
        <begin position="285"/>
        <end position="294"/>
    </location>
</feature>
<evidence type="ECO:0000256" key="5">
    <source>
        <dbReference type="ARBA" id="ARBA00022989"/>
    </source>
</evidence>
<dbReference type="InterPro" id="IPR050330">
    <property type="entry name" value="Bact_OuterMem_StrucFunc"/>
</dbReference>
<dbReference type="Pfam" id="PF00691">
    <property type="entry name" value="OmpA"/>
    <property type="match status" value="1"/>
</dbReference>
<keyword evidence="3" id="KW-1003">Cell membrane</keyword>
<dbReference type="InterPro" id="IPR025713">
    <property type="entry name" value="MotB-like_N_dom"/>
</dbReference>
<feature type="region of interest" description="Disordered" evidence="8">
    <location>
        <begin position="273"/>
        <end position="371"/>
    </location>
</feature>
<organism evidence="11 12">
    <name type="scientific">Frateuria aurantia (strain ATCC 33424 / DSM 6220 / KCTC 2777 / LMG 1558 / NBRC 3245 / NCIMB 13370)</name>
    <name type="common">Acetobacter aurantius</name>
    <dbReference type="NCBI Taxonomy" id="767434"/>
    <lineage>
        <taxon>Bacteria</taxon>
        <taxon>Pseudomonadati</taxon>
        <taxon>Pseudomonadota</taxon>
        <taxon>Gammaproteobacteria</taxon>
        <taxon>Lysobacterales</taxon>
        <taxon>Rhodanobacteraceae</taxon>
        <taxon>Frateuria</taxon>
    </lineage>
</organism>
<dbReference type="Gene3D" id="3.30.1330.60">
    <property type="entry name" value="OmpA-like domain"/>
    <property type="match status" value="1"/>
</dbReference>
<dbReference type="STRING" id="767434.Fraau_2100"/>
<dbReference type="AlphaFoldDB" id="H8L3G2"/>
<keyword evidence="11" id="KW-0966">Cell projection</keyword>
<feature type="compositionally biased region" description="Basic and acidic residues" evidence="8">
    <location>
        <begin position="299"/>
        <end position="311"/>
    </location>
</feature>
<dbReference type="SUPFAM" id="SSF103088">
    <property type="entry name" value="OmpA-like"/>
    <property type="match status" value="1"/>
</dbReference>
<gene>
    <name evidence="11" type="ordered locus">Fraau_2100</name>
</gene>
<keyword evidence="11" id="KW-0969">Cilium</keyword>
<dbReference type="OrthoDB" id="9815217at2"/>
<proteinExistence type="inferred from homology"/>
<dbReference type="HOGENOM" id="CLU_016890_0_0_6"/>
<reference evidence="11" key="1">
    <citation type="submission" date="2012-02" db="EMBL/GenBank/DDBJ databases">
        <title>The complete genome of Frateuria aurantia DSM 6220.</title>
        <authorList>
            <consortium name="US DOE Joint Genome Institute (JGI-PGF)"/>
            <person name="Lucas S."/>
            <person name="Copeland A."/>
            <person name="Lapidus A."/>
            <person name="Glavina del Rio T."/>
            <person name="Dalin E."/>
            <person name="Tice H."/>
            <person name="Bruce D."/>
            <person name="Goodwin L."/>
            <person name="Pitluck S."/>
            <person name="Peters L."/>
            <person name="Ovchinnikova G."/>
            <person name="Teshima H."/>
            <person name="Kyrpides N."/>
            <person name="Mavromatis K."/>
            <person name="Ivanova N."/>
            <person name="Brettin T."/>
            <person name="Detter J.C."/>
            <person name="Han C."/>
            <person name="Larimer F."/>
            <person name="Land M."/>
            <person name="Hauser L."/>
            <person name="Markowitz V."/>
            <person name="Cheng J.-F."/>
            <person name="Hugenholtz P."/>
            <person name="Woyke T."/>
            <person name="Wu D."/>
            <person name="Brambilla E."/>
            <person name="Klenk H.-P."/>
            <person name="Eisen J.A."/>
        </authorList>
    </citation>
    <scope>NUCLEOTIDE SEQUENCE</scope>
    <source>
        <strain evidence="11">DSM 6220</strain>
    </source>
</reference>
<evidence type="ECO:0000256" key="6">
    <source>
        <dbReference type="ARBA" id="ARBA00023136"/>
    </source>
</evidence>
<evidence type="ECO:0000256" key="8">
    <source>
        <dbReference type="SAM" id="MobiDB-lite"/>
    </source>
</evidence>
<dbReference type="InterPro" id="IPR006665">
    <property type="entry name" value="OmpA-like"/>
</dbReference>
<dbReference type="EMBL" id="CP003350">
    <property type="protein sequence ID" value="AFC86484.1"/>
    <property type="molecule type" value="Genomic_DNA"/>
</dbReference>
<evidence type="ECO:0000256" key="1">
    <source>
        <dbReference type="ARBA" id="ARBA00004162"/>
    </source>
</evidence>
<comment type="subcellular location">
    <subcellularLocation>
        <location evidence="1">Cell membrane</location>
        <topology evidence="1">Single-pass membrane protein</topology>
    </subcellularLocation>
</comment>
<dbReference type="KEGG" id="fau:Fraau_2100"/>